<sequence>MPMKQGTCEANQPTTQSILTCAKENYSNEKSTH</sequence>
<evidence type="ECO:0000313" key="2">
    <source>
        <dbReference type="WBParaSite" id="PEQ_0001087801-mRNA-1"/>
    </source>
</evidence>
<organism evidence="1 2">
    <name type="scientific">Parascaris equorum</name>
    <name type="common">Equine roundworm</name>
    <dbReference type="NCBI Taxonomy" id="6256"/>
    <lineage>
        <taxon>Eukaryota</taxon>
        <taxon>Metazoa</taxon>
        <taxon>Ecdysozoa</taxon>
        <taxon>Nematoda</taxon>
        <taxon>Chromadorea</taxon>
        <taxon>Rhabditida</taxon>
        <taxon>Spirurina</taxon>
        <taxon>Ascaridomorpha</taxon>
        <taxon>Ascaridoidea</taxon>
        <taxon>Ascarididae</taxon>
        <taxon>Parascaris</taxon>
    </lineage>
</organism>
<keyword evidence="1" id="KW-1185">Reference proteome</keyword>
<reference evidence="2" key="1">
    <citation type="submission" date="2022-11" db="UniProtKB">
        <authorList>
            <consortium name="WormBaseParasite"/>
        </authorList>
    </citation>
    <scope>IDENTIFICATION</scope>
</reference>
<evidence type="ECO:0000313" key="1">
    <source>
        <dbReference type="Proteomes" id="UP000887564"/>
    </source>
</evidence>
<accession>A0A914RX16</accession>
<dbReference type="AlphaFoldDB" id="A0A914RX16"/>
<name>A0A914RX16_PAREQ</name>
<dbReference type="Proteomes" id="UP000887564">
    <property type="component" value="Unplaced"/>
</dbReference>
<proteinExistence type="predicted"/>
<protein>
    <submittedName>
        <fullName evidence="2">Uncharacterized protein</fullName>
    </submittedName>
</protein>
<dbReference type="WBParaSite" id="PEQ_0001087801-mRNA-1">
    <property type="protein sequence ID" value="PEQ_0001087801-mRNA-1"/>
    <property type="gene ID" value="PEQ_0001087801"/>
</dbReference>